<name>A0ABT5ZH63_9ACTN</name>
<dbReference type="EMBL" id="JARJBC010000003">
    <property type="protein sequence ID" value="MDF3289153.1"/>
    <property type="molecule type" value="Genomic_DNA"/>
</dbReference>
<organism evidence="6 7">
    <name type="scientific">Streptomyces silvisoli</name>
    <dbReference type="NCBI Taxonomy" id="3034235"/>
    <lineage>
        <taxon>Bacteria</taxon>
        <taxon>Bacillati</taxon>
        <taxon>Actinomycetota</taxon>
        <taxon>Actinomycetes</taxon>
        <taxon>Kitasatosporales</taxon>
        <taxon>Streptomycetaceae</taxon>
        <taxon>Streptomyces</taxon>
    </lineage>
</organism>
<evidence type="ECO:0000256" key="3">
    <source>
        <dbReference type="ARBA" id="ARBA00023163"/>
    </source>
</evidence>
<evidence type="ECO:0000256" key="1">
    <source>
        <dbReference type="ARBA" id="ARBA00023015"/>
    </source>
</evidence>
<dbReference type="Gene3D" id="1.10.357.10">
    <property type="entry name" value="Tetracycline Repressor, domain 2"/>
    <property type="match status" value="1"/>
</dbReference>
<keyword evidence="7" id="KW-1185">Reference proteome</keyword>
<keyword evidence="2 4" id="KW-0238">DNA-binding</keyword>
<dbReference type="InterPro" id="IPR001647">
    <property type="entry name" value="HTH_TetR"/>
</dbReference>
<dbReference type="Proteomes" id="UP001216579">
    <property type="component" value="Unassembled WGS sequence"/>
</dbReference>
<evidence type="ECO:0000313" key="6">
    <source>
        <dbReference type="EMBL" id="MDF3289153.1"/>
    </source>
</evidence>
<dbReference type="PRINTS" id="PR00455">
    <property type="entry name" value="HTHTETR"/>
</dbReference>
<dbReference type="InterPro" id="IPR009057">
    <property type="entry name" value="Homeodomain-like_sf"/>
</dbReference>
<comment type="caution">
    <text evidence="6">The sequence shown here is derived from an EMBL/GenBank/DDBJ whole genome shotgun (WGS) entry which is preliminary data.</text>
</comment>
<keyword evidence="3" id="KW-0804">Transcription</keyword>
<keyword evidence="1" id="KW-0805">Transcription regulation</keyword>
<accession>A0ABT5ZH63</accession>
<evidence type="ECO:0000256" key="2">
    <source>
        <dbReference type="ARBA" id="ARBA00023125"/>
    </source>
</evidence>
<dbReference type="PANTHER" id="PTHR30055">
    <property type="entry name" value="HTH-TYPE TRANSCRIPTIONAL REGULATOR RUTR"/>
    <property type="match status" value="1"/>
</dbReference>
<dbReference type="SUPFAM" id="SSF46689">
    <property type="entry name" value="Homeodomain-like"/>
    <property type="match status" value="1"/>
</dbReference>
<protein>
    <submittedName>
        <fullName evidence="6">TetR/AcrR family transcriptional regulator</fullName>
    </submittedName>
</protein>
<sequence length="218" mass="24283">MATAKKTDGRRARAELTRARMLDAAMRLFVENGYGATTIESIAREAGVAVQTMYFSFGNKQKILKELIDRHVAGDDDPVPTLERPWVAEALDAPDPVEQLRLQARGAREIYERVGGLLEVLRNAAVVSGDATELWQTNQHQRIVVQGHFVDALAKKGALPDGMARDRAVDICYGLLGPELYHLLVHERGWTPREWEQWVFDSLRGHLVGEGRSAGGDR</sequence>
<proteinExistence type="predicted"/>
<dbReference type="InterPro" id="IPR050109">
    <property type="entry name" value="HTH-type_TetR-like_transc_reg"/>
</dbReference>
<dbReference type="Pfam" id="PF00440">
    <property type="entry name" value="TetR_N"/>
    <property type="match status" value="1"/>
</dbReference>
<dbReference type="PROSITE" id="PS50977">
    <property type="entry name" value="HTH_TETR_2"/>
    <property type="match status" value="1"/>
</dbReference>
<evidence type="ECO:0000256" key="4">
    <source>
        <dbReference type="PROSITE-ProRule" id="PRU00335"/>
    </source>
</evidence>
<evidence type="ECO:0000313" key="7">
    <source>
        <dbReference type="Proteomes" id="UP001216579"/>
    </source>
</evidence>
<evidence type="ECO:0000259" key="5">
    <source>
        <dbReference type="PROSITE" id="PS50977"/>
    </source>
</evidence>
<feature type="domain" description="HTH tetR-type" evidence="5">
    <location>
        <begin position="15"/>
        <end position="75"/>
    </location>
</feature>
<dbReference type="RefSeq" id="WP_269859349.1">
    <property type="nucleotide sequence ID" value="NZ_JARJBC010000003.1"/>
</dbReference>
<reference evidence="6 7" key="1">
    <citation type="submission" date="2023-03" db="EMBL/GenBank/DDBJ databases">
        <title>Draft genome sequence of Streptomyces sp. RB6PN23 isolated from peat swamp forest in Thailand.</title>
        <authorList>
            <person name="Klaysubun C."/>
            <person name="Duangmal K."/>
        </authorList>
    </citation>
    <scope>NUCLEOTIDE SEQUENCE [LARGE SCALE GENOMIC DNA]</scope>
    <source>
        <strain evidence="6 7">RB6PN23</strain>
    </source>
</reference>
<gene>
    <name evidence="6" type="ORF">P3G67_07875</name>
</gene>
<feature type="DNA-binding region" description="H-T-H motif" evidence="4">
    <location>
        <begin position="38"/>
        <end position="57"/>
    </location>
</feature>
<dbReference type="PANTHER" id="PTHR30055:SF234">
    <property type="entry name" value="HTH-TYPE TRANSCRIPTIONAL REGULATOR BETI"/>
    <property type="match status" value="1"/>
</dbReference>